<dbReference type="PANTHER" id="PTHR45710:SF26">
    <property type="entry name" value="RH26557P"/>
    <property type="match status" value="1"/>
</dbReference>
<dbReference type="AlphaFoldDB" id="A0A4W4E0D6"/>
<evidence type="ECO:0000313" key="2">
    <source>
        <dbReference type="Proteomes" id="UP000314983"/>
    </source>
</evidence>
<evidence type="ECO:0008006" key="3">
    <source>
        <dbReference type="Google" id="ProtNLM"/>
    </source>
</evidence>
<proteinExistence type="predicted"/>
<dbReference type="GeneTree" id="ENSGT01030000235604"/>
<accession>A0A4W4E0D6</accession>
<reference evidence="1" key="3">
    <citation type="submission" date="2020-05" db="EMBL/GenBank/DDBJ databases">
        <title>Electrophorus electricus (electric eel) genome, fEleEle1, primary haplotype.</title>
        <authorList>
            <person name="Myers G."/>
            <person name="Meyer A."/>
            <person name="Fedrigo O."/>
            <person name="Formenti G."/>
            <person name="Rhie A."/>
            <person name="Tracey A."/>
            <person name="Sims Y."/>
            <person name="Jarvis E.D."/>
        </authorList>
    </citation>
    <scope>NUCLEOTIDE SEQUENCE [LARGE SCALE GENOMIC DNA]</scope>
</reference>
<reference evidence="1" key="4">
    <citation type="submission" date="2025-08" db="UniProtKB">
        <authorList>
            <consortium name="Ensembl"/>
        </authorList>
    </citation>
    <scope>IDENTIFICATION</scope>
</reference>
<reference evidence="1" key="5">
    <citation type="submission" date="2025-09" db="UniProtKB">
        <authorList>
            <consortium name="Ensembl"/>
        </authorList>
    </citation>
    <scope>IDENTIFICATION</scope>
</reference>
<reference evidence="2" key="1">
    <citation type="journal article" date="2014" name="Science">
        <title>Nonhuman genetics. Genomic basis for the convergent evolution of electric organs.</title>
        <authorList>
            <person name="Gallant J.R."/>
            <person name="Traeger L.L."/>
            <person name="Volkening J.D."/>
            <person name="Moffett H."/>
            <person name="Chen P.H."/>
            <person name="Novina C.D."/>
            <person name="Phillips G.N.Jr."/>
            <person name="Anand R."/>
            <person name="Wells G.B."/>
            <person name="Pinch M."/>
            <person name="Guth R."/>
            <person name="Unguez G.A."/>
            <person name="Albert J.S."/>
            <person name="Zakon H.H."/>
            <person name="Samanta M.P."/>
            <person name="Sussman M.R."/>
        </authorList>
    </citation>
    <scope>NUCLEOTIDE SEQUENCE [LARGE SCALE GENOMIC DNA]</scope>
</reference>
<dbReference type="Proteomes" id="UP000314983">
    <property type="component" value="Chromosome 19"/>
</dbReference>
<dbReference type="InterPro" id="IPR016187">
    <property type="entry name" value="CTDL_fold"/>
</dbReference>
<dbReference type="PANTHER" id="PTHR45710">
    <property type="entry name" value="C-TYPE LECTIN DOMAIN-CONTAINING PROTEIN 180"/>
    <property type="match status" value="1"/>
</dbReference>
<keyword evidence="2" id="KW-1185">Reference proteome</keyword>
<protein>
    <recommendedName>
        <fullName evidence="3">C-type lectin domain-containing protein</fullName>
    </recommendedName>
</protein>
<organism evidence="1 2">
    <name type="scientific">Electrophorus electricus</name>
    <name type="common">Electric eel</name>
    <name type="synonym">Gymnotus electricus</name>
    <dbReference type="NCBI Taxonomy" id="8005"/>
    <lineage>
        <taxon>Eukaryota</taxon>
        <taxon>Metazoa</taxon>
        <taxon>Chordata</taxon>
        <taxon>Craniata</taxon>
        <taxon>Vertebrata</taxon>
        <taxon>Euteleostomi</taxon>
        <taxon>Actinopterygii</taxon>
        <taxon>Neopterygii</taxon>
        <taxon>Teleostei</taxon>
        <taxon>Ostariophysi</taxon>
        <taxon>Gymnotiformes</taxon>
        <taxon>Gymnotoidei</taxon>
        <taxon>Gymnotidae</taxon>
        <taxon>Electrophorus</taxon>
    </lineage>
</organism>
<dbReference type="Gene3D" id="3.10.100.10">
    <property type="entry name" value="Mannose-Binding Protein A, subunit A"/>
    <property type="match status" value="1"/>
</dbReference>
<sequence>MRERNHGDRDTRKALSLNSVLRLCNHIAAALKMKSNHCARGWKFFSGKCYYFSTDEETWTASRDACVAVGGHLVIVTSTEEQV</sequence>
<evidence type="ECO:0000313" key="1">
    <source>
        <dbReference type="Ensembl" id="ENSEEEP00000005029.2"/>
    </source>
</evidence>
<dbReference type="InterPro" id="IPR016186">
    <property type="entry name" value="C-type_lectin-like/link_sf"/>
</dbReference>
<dbReference type="InterPro" id="IPR050828">
    <property type="entry name" value="C-type_lectin/matrix_domain"/>
</dbReference>
<dbReference type="SUPFAM" id="SSF56436">
    <property type="entry name" value="C-type lectin-like"/>
    <property type="match status" value="1"/>
</dbReference>
<dbReference type="Ensembl" id="ENSEEET00000005097.2">
    <property type="protein sequence ID" value="ENSEEEP00000005029.2"/>
    <property type="gene ID" value="ENSEEEG00000002616.2"/>
</dbReference>
<name>A0A4W4E0D6_ELEEL</name>
<reference evidence="2" key="2">
    <citation type="journal article" date="2017" name="Sci. Adv.">
        <title>A tail of two voltages: Proteomic comparison of the three electric organs of the electric eel.</title>
        <authorList>
            <person name="Traeger L.L."/>
            <person name="Sabat G."/>
            <person name="Barrett-Wilt G.A."/>
            <person name="Wells G.B."/>
            <person name="Sussman M.R."/>
        </authorList>
    </citation>
    <scope>NUCLEOTIDE SEQUENCE [LARGE SCALE GENOMIC DNA]</scope>
</reference>